<dbReference type="InterPro" id="IPR006571">
    <property type="entry name" value="TLDc_dom"/>
</dbReference>
<evidence type="ECO:0000259" key="2">
    <source>
        <dbReference type="PROSITE" id="PS50097"/>
    </source>
</evidence>
<comment type="caution">
    <text evidence="4">The sequence shown here is derived from an EMBL/GenBank/DDBJ whole genome shotgun (WGS) entry which is preliminary data.</text>
</comment>
<dbReference type="Pfam" id="PF00651">
    <property type="entry name" value="BTB"/>
    <property type="match status" value="1"/>
</dbReference>
<dbReference type="InterPro" id="IPR051481">
    <property type="entry name" value="BTB-POZ/Galectin-3-binding"/>
</dbReference>
<dbReference type="PANTHER" id="PTHR24410:SF23">
    <property type="entry name" value="BTB DOMAIN-CONTAINING PROTEIN-RELATED"/>
    <property type="match status" value="1"/>
</dbReference>
<dbReference type="PROSITE" id="PS50097">
    <property type="entry name" value="BTB"/>
    <property type="match status" value="1"/>
</dbReference>
<dbReference type="PROSITE" id="PS51886">
    <property type="entry name" value="TLDC"/>
    <property type="match status" value="1"/>
</dbReference>
<dbReference type="InterPro" id="IPR011705">
    <property type="entry name" value="BACK"/>
</dbReference>
<dbReference type="Pfam" id="PF07534">
    <property type="entry name" value="TLD"/>
    <property type="match status" value="1"/>
</dbReference>
<dbReference type="SUPFAM" id="SSF54695">
    <property type="entry name" value="POZ domain"/>
    <property type="match status" value="1"/>
</dbReference>
<dbReference type="CDD" id="cd18186">
    <property type="entry name" value="BTB_POZ_ZBTB_KLHL-like"/>
    <property type="match status" value="1"/>
</dbReference>
<evidence type="ECO:0000313" key="5">
    <source>
        <dbReference type="Proteomes" id="UP000247702"/>
    </source>
</evidence>
<dbReference type="InterPro" id="IPR011333">
    <property type="entry name" value="SKP1/BTB/POZ_sf"/>
</dbReference>
<feature type="compositionally biased region" description="Basic and acidic residues" evidence="1">
    <location>
        <begin position="356"/>
        <end position="376"/>
    </location>
</feature>
<name>A0A2Z6S6C4_9GLOM</name>
<dbReference type="InterPro" id="IPR000210">
    <property type="entry name" value="BTB/POZ_dom"/>
</dbReference>
<dbReference type="Pfam" id="PF07707">
    <property type="entry name" value="BACK"/>
    <property type="match status" value="1"/>
</dbReference>
<dbReference type="Gene3D" id="1.25.40.420">
    <property type="match status" value="1"/>
</dbReference>
<feature type="domain" description="BTB" evidence="2">
    <location>
        <begin position="99"/>
        <end position="167"/>
    </location>
</feature>
<accession>A0A2Z6S6C4</accession>
<feature type="region of interest" description="Disordered" evidence="1">
    <location>
        <begin position="356"/>
        <end position="387"/>
    </location>
</feature>
<dbReference type="EMBL" id="BEXD01002913">
    <property type="protein sequence ID" value="GBB99766.1"/>
    <property type="molecule type" value="Genomic_DNA"/>
</dbReference>
<feature type="domain" description="TLDc" evidence="3">
    <location>
        <begin position="406"/>
        <end position="566"/>
    </location>
</feature>
<keyword evidence="5" id="KW-1185">Reference proteome</keyword>
<dbReference type="SMART" id="SM00225">
    <property type="entry name" value="BTB"/>
    <property type="match status" value="1"/>
</dbReference>
<dbReference type="Proteomes" id="UP000247702">
    <property type="component" value="Unassembled WGS sequence"/>
</dbReference>
<gene>
    <name evidence="4" type="ORF">RclHR1_03620015</name>
</gene>
<evidence type="ECO:0000313" key="4">
    <source>
        <dbReference type="EMBL" id="GBB99766.1"/>
    </source>
</evidence>
<organism evidence="4 5">
    <name type="scientific">Rhizophagus clarus</name>
    <dbReference type="NCBI Taxonomy" id="94130"/>
    <lineage>
        <taxon>Eukaryota</taxon>
        <taxon>Fungi</taxon>
        <taxon>Fungi incertae sedis</taxon>
        <taxon>Mucoromycota</taxon>
        <taxon>Glomeromycotina</taxon>
        <taxon>Glomeromycetes</taxon>
        <taxon>Glomerales</taxon>
        <taxon>Glomeraceae</taxon>
        <taxon>Rhizophagus</taxon>
    </lineage>
</organism>
<proteinExistence type="predicted"/>
<reference evidence="4 5" key="1">
    <citation type="submission" date="2017-11" db="EMBL/GenBank/DDBJ databases">
        <title>The genome of Rhizophagus clarus HR1 reveals common genetic basis of auxotrophy among arbuscular mycorrhizal fungi.</title>
        <authorList>
            <person name="Kobayashi Y."/>
        </authorList>
    </citation>
    <scope>NUCLEOTIDE SEQUENCE [LARGE SCALE GENOMIC DNA]</scope>
    <source>
        <strain evidence="4 5">HR1</strain>
    </source>
</reference>
<dbReference type="SMART" id="SM00584">
    <property type="entry name" value="TLDc"/>
    <property type="match status" value="1"/>
</dbReference>
<protein>
    <recommendedName>
        <fullName evidence="6">TLDc domain-containing protein</fullName>
    </recommendedName>
</protein>
<dbReference type="PANTHER" id="PTHR24410">
    <property type="entry name" value="HL07962P-RELATED"/>
    <property type="match status" value="1"/>
</dbReference>
<sequence>MSFFFIHEPSFLLLQNLLRMNFKWTDGLDVITLSYDCLCGTVSEPLLSPEYKYIYSPSFHSGLIMLQPYHLVIIIMDDDKFLPKLSQNLLEILDDDEFYDITIEVGSDPYVKIFRAHMNILSYRSPHLRKIFSTNKNKSDGILTHIKLPNILPEIFQIILRYIYGGRHFHEGYDCSIVFKTLVAASELDLQELVNHLQSFLIQKNTHWIIKNFNMIYQTSLENESLSELQNYCSELMSNKPDKILKSPNFSSISEKILISLIQNDNLIMNELQVWKRVLRWGLDQNPGLPSDPESFSEDDISALRNTLQQCIPLIKFYNFTSKEFLDKVFPYREILPEELFIDLLKLFLDHDYKPIDQPEPEETKEIEPEAQKTEAESTNVGNIPNIKPQIFNETRSNDTISINSTIITLEHARLISKWIDGLDVDASYKFKLIFRGSRNGFTSKKFHKICDGQSQTVTIIKVKDSNEILGGYNPIEWKSGSYYDSTSDSFIFSFDENRCIISRVLKKNLAISNHTNRGPSFGEVDLVLRGSPFNNCVCKKASYDKPIRESSSKFAVEEYEVFQITKY</sequence>
<evidence type="ECO:0008006" key="6">
    <source>
        <dbReference type="Google" id="ProtNLM"/>
    </source>
</evidence>
<evidence type="ECO:0000256" key="1">
    <source>
        <dbReference type="SAM" id="MobiDB-lite"/>
    </source>
</evidence>
<dbReference type="AlphaFoldDB" id="A0A2Z6S6C4"/>
<dbReference type="Gene3D" id="3.30.710.10">
    <property type="entry name" value="Potassium Channel Kv1.1, Chain A"/>
    <property type="match status" value="1"/>
</dbReference>
<evidence type="ECO:0000259" key="3">
    <source>
        <dbReference type="PROSITE" id="PS51886"/>
    </source>
</evidence>